<dbReference type="PANTHER" id="PTHR43766">
    <property type="entry name" value="TRYPTOPHAN--TRNA LIGASE, MITOCHONDRIAL"/>
    <property type="match status" value="1"/>
</dbReference>
<dbReference type="EC" id="6.1.1.2" evidence="8"/>
<dbReference type="GO" id="GO:0004830">
    <property type="term" value="F:tryptophan-tRNA ligase activity"/>
    <property type="evidence" value="ECO:0007669"/>
    <property type="project" value="UniProtKB-UniRule"/>
</dbReference>
<feature type="binding site" evidence="8">
    <location>
        <begin position="32"/>
        <end position="33"/>
    </location>
    <ligand>
        <name>ATP</name>
        <dbReference type="ChEBI" id="CHEBI:30616"/>
    </ligand>
</feature>
<dbReference type="InterPro" id="IPR002306">
    <property type="entry name" value="Trp-tRNA-ligase"/>
</dbReference>
<dbReference type="GO" id="GO:0006436">
    <property type="term" value="P:tryptophanyl-tRNA aminoacylation"/>
    <property type="evidence" value="ECO:0007669"/>
    <property type="project" value="UniProtKB-UniRule"/>
</dbReference>
<comment type="function">
    <text evidence="8">Catalyzes the attachment of tryptophan to tRNA(Trp).</text>
</comment>
<dbReference type="PANTHER" id="PTHR43766:SF1">
    <property type="entry name" value="TRYPTOPHAN--TRNA LIGASE, MITOCHONDRIAL"/>
    <property type="match status" value="1"/>
</dbReference>
<dbReference type="InterPro" id="IPR050203">
    <property type="entry name" value="Trp-tRNA_synthetase"/>
</dbReference>
<dbReference type="SUPFAM" id="SSF52374">
    <property type="entry name" value="Nucleotidylyl transferase"/>
    <property type="match status" value="1"/>
</dbReference>
<evidence type="ECO:0000256" key="7">
    <source>
        <dbReference type="ARBA" id="ARBA00049929"/>
    </source>
</evidence>
<feature type="binding site" evidence="8">
    <location>
        <position position="206"/>
    </location>
    <ligand>
        <name>ATP</name>
        <dbReference type="ChEBI" id="CHEBI:30616"/>
    </ligand>
</feature>
<dbReference type="Gene3D" id="1.10.240.10">
    <property type="entry name" value="Tyrosyl-Transfer RNA Synthetase"/>
    <property type="match status" value="1"/>
</dbReference>
<evidence type="ECO:0000256" key="3">
    <source>
        <dbReference type="ARBA" id="ARBA00022741"/>
    </source>
</evidence>
<organism evidence="10 11">
    <name type="scientific">Limosilactobacillus oris DSM 4864</name>
    <dbReference type="NCBI Taxonomy" id="1423779"/>
    <lineage>
        <taxon>Bacteria</taxon>
        <taxon>Bacillati</taxon>
        <taxon>Bacillota</taxon>
        <taxon>Bacilli</taxon>
        <taxon>Lactobacillales</taxon>
        <taxon>Lactobacillaceae</taxon>
        <taxon>Limosilactobacillus</taxon>
    </lineage>
</organism>
<dbReference type="FunFam" id="3.40.50.620:FF:000094">
    <property type="entry name" value="Tryptophan--tRNA ligase"/>
    <property type="match status" value="1"/>
</dbReference>
<protein>
    <recommendedName>
        <fullName evidence="8">Tryptophan--tRNA ligase</fullName>
        <ecNumber evidence="8">6.1.1.2</ecNumber>
    </recommendedName>
    <alternativeName>
        <fullName evidence="8">Tryptophanyl-tRNA synthetase</fullName>
        <shortName evidence="8">TrpRS</shortName>
    </alternativeName>
</protein>
<dbReference type="FunFam" id="1.10.240.10:FF:000005">
    <property type="entry name" value="Tryptophan--tRNA ligase"/>
    <property type="match status" value="1"/>
</dbReference>
<dbReference type="PROSITE" id="PS00178">
    <property type="entry name" value="AA_TRNA_LIGASE_I"/>
    <property type="match status" value="1"/>
</dbReference>
<dbReference type="Gene3D" id="3.40.50.620">
    <property type="entry name" value="HUPs"/>
    <property type="match status" value="1"/>
</dbReference>
<comment type="caution">
    <text evidence="10">The sequence shown here is derived from an EMBL/GenBank/DDBJ whole genome shotgun (WGS) entry which is preliminary data.</text>
</comment>
<dbReference type="InterPro" id="IPR002305">
    <property type="entry name" value="aa-tRNA-synth_Ic"/>
</dbReference>
<feature type="short sequence motif" description="'KMSKS' region" evidence="8">
    <location>
        <begin position="214"/>
        <end position="218"/>
    </location>
</feature>
<sequence length="351" mass="39532">MGRFLVKEEMTMTEKKHVILTGDRPTGKLHIGHYVGSLKNRVALQNTGKYDTYIMIADQQALTDNARDPEKIRRSLHEVALDYLAVGIDPKQSTIFVQSQIPALSELTMHYLNLVTVSRLKRNPTVKTEIQQKKFGESVPAGFLIYPVSQAADITAFKADTVPVGDDQEPMLEQTREIVRTFNRIYQQDILVEPEGVFPPKGEGRIPGLDGNAKMSKSLGNAIYLSDDEDTIQKKVMSMYTDPTHIKVSDPGHVEGNTVFTYLDIFDPDKEQEAKLKEQYQAGGLGDVKIKRYLNDVLQAELKPIRERREQYAANIDYVDQILQEGSARANEVANQTLKEVRDAIGINYFG</sequence>
<comment type="similarity">
    <text evidence="1 8 9">Belongs to the class-I aminoacyl-tRNA synthetase family.</text>
</comment>
<feature type="binding site" evidence="8">
    <location>
        <position position="153"/>
    </location>
    <ligand>
        <name>L-tryptophan</name>
        <dbReference type="ChEBI" id="CHEBI:57912"/>
    </ligand>
</feature>
<dbReference type="PATRIC" id="fig|1423779.3.peg.1358"/>
<evidence type="ECO:0000256" key="8">
    <source>
        <dbReference type="HAMAP-Rule" id="MF_00140"/>
    </source>
</evidence>
<keyword evidence="4 8" id="KW-0067">ATP-binding</keyword>
<feature type="binding site" evidence="8">
    <location>
        <begin position="24"/>
        <end position="26"/>
    </location>
    <ligand>
        <name>ATP</name>
        <dbReference type="ChEBI" id="CHEBI:30616"/>
    </ligand>
</feature>
<evidence type="ECO:0000256" key="2">
    <source>
        <dbReference type="ARBA" id="ARBA00022598"/>
    </source>
</evidence>
<evidence type="ECO:0000313" key="10">
    <source>
        <dbReference type="EMBL" id="KRM14232.1"/>
    </source>
</evidence>
<keyword evidence="8" id="KW-0963">Cytoplasm</keyword>
<gene>
    <name evidence="8" type="primary">trpS</name>
    <name evidence="10" type="ORF">FC49_GL001319</name>
</gene>
<reference evidence="10 11" key="1">
    <citation type="journal article" date="2015" name="Genome Announc.">
        <title>Expanding the biotechnology potential of lactobacilli through comparative genomics of 213 strains and associated genera.</title>
        <authorList>
            <person name="Sun Z."/>
            <person name="Harris H.M."/>
            <person name="McCann A."/>
            <person name="Guo C."/>
            <person name="Argimon S."/>
            <person name="Zhang W."/>
            <person name="Yang X."/>
            <person name="Jeffery I.B."/>
            <person name="Cooney J.C."/>
            <person name="Kagawa T.F."/>
            <person name="Liu W."/>
            <person name="Song Y."/>
            <person name="Salvetti E."/>
            <person name="Wrobel A."/>
            <person name="Rasinkangas P."/>
            <person name="Parkhill J."/>
            <person name="Rea M.C."/>
            <person name="O'Sullivan O."/>
            <person name="Ritari J."/>
            <person name="Douillard F.P."/>
            <person name="Paul Ross R."/>
            <person name="Yang R."/>
            <person name="Briner A.E."/>
            <person name="Felis G.E."/>
            <person name="de Vos W.M."/>
            <person name="Barrangou R."/>
            <person name="Klaenhammer T.R."/>
            <person name="Caufield P.W."/>
            <person name="Cui Y."/>
            <person name="Zhang H."/>
            <person name="O'Toole P.W."/>
        </authorList>
    </citation>
    <scope>NUCLEOTIDE SEQUENCE [LARGE SCALE GENOMIC DNA]</scope>
    <source>
        <strain evidence="10 11">DSM 4864</strain>
    </source>
</reference>
<keyword evidence="5 8" id="KW-0648">Protein biosynthesis</keyword>
<dbReference type="GO" id="GO:0005829">
    <property type="term" value="C:cytosol"/>
    <property type="evidence" value="ECO:0007669"/>
    <property type="project" value="TreeGrafter"/>
</dbReference>
<accession>A0A0R1W8G7</accession>
<comment type="subunit">
    <text evidence="8">Homodimer.</text>
</comment>
<proteinExistence type="inferred from homology"/>
<dbReference type="InterPro" id="IPR001412">
    <property type="entry name" value="aa-tRNA-synth_I_CS"/>
</dbReference>
<dbReference type="NCBIfam" id="TIGR00233">
    <property type="entry name" value="trpS"/>
    <property type="match status" value="1"/>
</dbReference>
<dbReference type="Pfam" id="PF00579">
    <property type="entry name" value="tRNA-synt_1b"/>
    <property type="match status" value="1"/>
</dbReference>
<keyword evidence="2 8" id="KW-0436">Ligase</keyword>
<comment type="subcellular location">
    <subcellularLocation>
        <location evidence="8">Cytoplasm</location>
    </subcellularLocation>
</comment>
<evidence type="ECO:0000256" key="1">
    <source>
        <dbReference type="ARBA" id="ARBA00005594"/>
    </source>
</evidence>
<name>A0A0R1W8G7_9LACO</name>
<evidence type="ECO:0000256" key="5">
    <source>
        <dbReference type="ARBA" id="ARBA00022917"/>
    </source>
</evidence>
<evidence type="ECO:0000313" key="11">
    <source>
        <dbReference type="Proteomes" id="UP000050973"/>
    </source>
</evidence>
<keyword evidence="6 8" id="KW-0030">Aminoacyl-tRNA synthetase</keyword>
<dbReference type="Proteomes" id="UP000050973">
    <property type="component" value="Unassembled WGS sequence"/>
</dbReference>
<evidence type="ECO:0000256" key="9">
    <source>
        <dbReference type="RuleBase" id="RU363036"/>
    </source>
</evidence>
<keyword evidence="3 8" id="KW-0547">Nucleotide-binding</keyword>
<feature type="short sequence motif" description="'HIGH' region" evidence="8">
    <location>
        <begin position="25"/>
        <end position="33"/>
    </location>
</feature>
<dbReference type="AlphaFoldDB" id="A0A0R1W8G7"/>
<dbReference type="InterPro" id="IPR024109">
    <property type="entry name" value="Trp-tRNA-ligase_bac-type"/>
</dbReference>
<dbReference type="CDD" id="cd00806">
    <property type="entry name" value="TrpRS_core"/>
    <property type="match status" value="1"/>
</dbReference>
<dbReference type="PRINTS" id="PR01039">
    <property type="entry name" value="TRNASYNTHTRP"/>
</dbReference>
<evidence type="ECO:0000256" key="4">
    <source>
        <dbReference type="ARBA" id="ARBA00022840"/>
    </source>
</evidence>
<dbReference type="HAMAP" id="MF_00140_B">
    <property type="entry name" value="Trp_tRNA_synth_B"/>
    <property type="match status" value="1"/>
</dbReference>
<dbReference type="InterPro" id="IPR014729">
    <property type="entry name" value="Rossmann-like_a/b/a_fold"/>
</dbReference>
<feature type="binding site" evidence="8">
    <location>
        <begin position="214"/>
        <end position="218"/>
    </location>
    <ligand>
        <name>ATP</name>
        <dbReference type="ChEBI" id="CHEBI:30616"/>
    </ligand>
</feature>
<comment type="catalytic activity">
    <reaction evidence="7 8">
        <text>tRNA(Trp) + L-tryptophan + ATP = L-tryptophyl-tRNA(Trp) + AMP + diphosphate + H(+)</text>
        <dbReference type="Rhea" id="RHEA:24080"/>
        <dbReference type="Rhea" id="RHEA-COMP:9671"/>
        <dbReference type="Rhea" id="RHEA-COMP:9705"/>
        <dbReference type="ChEBI" id="CHEBI:15378"/>
        <dbReference type="ChEBI" id="CHEBI:30616"/>
        <dbReference type="ChEBI" id="CHEBI:33019"/>
        <dbReference type="ChEBI" id="CHEBI:57912"/>
        <dbReference type="ChEBI" id="CHEBI:78442"/>
        <dbReference type="ChEBI" id="CHEBI:78535"/>
        <dbReference type="ChEBI" id="CHEBI:456215"/>
        <dbReference type="EC" id="6.1.1.2"/>
    </reaction>
</comment>
<feature type="binding site" evidence="8">
    <location>
        <begin position="165"/>
        <end position="167"/>
    </location>
    <ligand>
        <name>ATP</name>
        <dbReference type="ChEBI" id="CHEBI:30616"/>
    </ligand>
</feature>
<evidence type="ECO:0000256" key="6">
    <source>
        <dbReference type="ARBA" id="ARBA00023146"/>
    </source>
</evidence>
<dbReference type="EMBL" id="AZGE01000035">
    <property type="protein sequence ID" value="KRM14232.1"/>
    <property type="molecule type" value="Genomic_DNA"/>
</dbReference>
<dbReference type="GO" id="GO:0005524">
    <property type="term" value="F:ATP binding"/>
    <property type="evidence" value="ECO:0007669"/>
    <property type="project" value="UniProtKB-UniRule"/>
</dbReference>